<feature type="region of interest" description="Disordered" evidence="1">
    <location>
        <begin position="143"/>
        <end position="166"/>
    </location>
</feature>
<feature type="compositionally biased region" description="Basic residues" evidence="1">
    <location>
        <begin position="51"/>
        <end position="62"/>
    </location>
</feature>
<protein>
    <submittedName>
        <fullName evidence="2">Uncharacterized protein</fullName>
    </submittedName>
</protein>
<comment type="caution">
    <text evidence="2">The sequence shown here is derived from an EMBL/GenBank/DDBJ whole genome shotgun (WGS) entry which is preliminary data.</text>
</comment>
<proteinExistence type="predicted"/>
<sequence>MKGAPGVKRQVEAVRAVIGGLFHTKGTMETQRQSKKEGNSKELFMETLAKNRSKTRGWHQKAKAPAEELDHHRQELLTLQESNLELQYRLQDLENMSRRSNIRIRGVSMQATPESLEDFVIRLLRHITPAFKDQEIILDLTHKVGQPSRGPGQAQDRQRTNPDGIP</sequence>
<reference evidence="2" key="1">
    <citation type="journal article" date="2022" name="bioRxiv">
        <title>Sequencing and chromosome-scale assembly of the giantPleurodeles waltlgenome.</title>
        <authorList>
            <person name="Brown T."/>
            <person name="Elewa A."/>
            <person name="Iarovenko S."/>
            <person name="Subramanian E."/>
            <person name="Araus A.J."/>
            <person name="Petzold A."/>
            <person name="Susuki M."/>
            <person name="Suzuki K.-i.T."/>
            <person name="Hayashi T."/>
            <person name="Toyoda A."/>
            <person name="Oliveira C."/>
            <person name="Osipova E."/>
            <person name="Leigh N.D."/>
            <person name="Simon A."/>
            <person name="Yun M.H."/>
        </authorList>
    </citation>
    <scope>NUCLEOTIDE SEQUENCE</scope>
    <source>
        <strain evidence="2">20211129_DDA</strain>
        <tissue evidence="2">Liver</tissue>
    </source>
</reference>
<evidence type="ECO:0000313" key="3">
    <source>
        <dbReference type="Proteomes" id="UP001066276"/>
    </source>
</evidence>
<name>A0AAV7MV58_PLEWA</name>
<evidence type="ECO:0000313" key="2">
    <source>
        <dbReference type="EMBL" id="KAJ1107631.1"/>
    </source>
</evidence>
<feature type="region of interest" description="Disordered" evidence="1">
    <location>
        <begin position="49"/>
        <end position="69"/>
    </location>
</feature>
<dbReference type="AlphaFoldDB" id="A0AAV7MV58"/>
<accession>A0AAV7MV58</accession>
<keyword evidence="3" id="KW-1185">Reference proteome</keyword>
<gene>
    <name evidence="2" type="ORF">NDU88_005021</name>
</gene>
<dbReference type="Proteomes" id="UP001066276">
    <property type="component" value="Chromosome 9"/>
</dbReference>
<evidence type="ECO:0000256" key="1">
    <source>
        <dbReference type="SAM" id="MobiDB-lite"/>
    </source>
</evidence>
<dbReference type="EMBL" id="JANPWB010000013">
    <property type="protein sequence ID" value="KAJ1107631.1"/>
    <property type="molecule type" value="Genomic_DNA"/>
</dbReference>
<organism evidence="2 3">
    <name type="scientific">Pleurodeles waltl</name>
    <name type="common">Iberian ribbed newt</name>
    <dbReference type="NCBI Taxonomy" id="8319"/>
    <lineage>
        <taxon>Eukaryota</taxon>
        <taxon>Metazoa</taxon>
        <taxon>Chordata</taxon>
        <taxon>Craniata</taxon>
        <taxon>Vertebrata</taxon>
        <taxon>Euteleostomi</taxon>
        <taxon>Amphibia</taxon>
        <taxon>Batrachia</taxon>
        <taxon>Caudata</taxon>
        <taxon>Salamandroidea</taxon>
        <taxon>Salamandridae</taxon>
        <taxon>Pleurodelinae</taxon>
        <taxon>Pleurodeles</taxon>
    </lineage>
</organism>